<dbReference type="InterPro" id="IPR013766">
    <property type="entry name" value="Thioredoxin_domain"/>
</dbReference>
<feature type="chain" id="PRO_5005487687" description="Sulfhydryl oxidase" evidence="11">
    <location>
        <begin position="25"/>
        <end position="584"/>
    </location>
</feature>
<evidence type="ECO:0000256" key="4">
    <source>
        <dbReference type="ARBA" id="ARBA00022729"/>
    </source>
</evidence>
<dbReference type="PROSITE" id="PS51352">
    <property type="entry name" value="THIOREDOXIN_2"/>
    <property type="match status" value="1"/>
</dbReference>
<comment type="catalytic activity">
    <reaction evidence="9 10">
        <text>2 R'C(R)SH + O2 = R'C(R)S-S(R)CR' + H2O2</text>
        <dbReference type="Rhea" id="RHEA:17357"/>
        <dbReference type="ChEBI" id="CHEBI:15379"/>
        <dbReference type="ChEBI" id="CHEBI:16240"/>
        <dbReference type="ChEBI" id="CHEBI:16520"/>
        <dbReference type="ChEBI" id="CHEBI:17412"/>
        <dbReference type="EC" id="1.8.3.2"/>
    </reaction>
</comment>
<keyword evidence="5 10" id="KW-0274">FAD</keyword>
<reference evidence="14" key="1">
    <citation type="submission" date="2014-05" db="EMBL/GenBank/DDBJ databases">
        <authorList>
            <person name="Chronopoulou M."/>
        </authorList>
    </citation>
    <scope>NUCLEOTIDE SEQUENCE</scope>
    <source>
        <tissue evidence="14">Whole organism</tissue>
    </source>
</reference>
<keyword evidence="4 11" id="KW-0732">Signal</keyword>
<evidence type="ECO:0000256" key="10">
    <source>
        <dbReference type="RuleBase" id="RU371123"/>
    </source>
</evidence>
<dbReference type="SUPFAM" id="SSF69000">
    <property type="entry name" value="FAD-dependent thiol oxidase"/>
    <property type="match status" value="1"/>
</dbReference>
<keyword evidence="3 10" id="KW-0285">Flavoprotein</keyword>
<name>A0A0K2TCZ9_LEPSM</name>
<dbReference type="SUPFAM" id="SSF52833">
    <property type="entry name" value="Thioredoxin-like"/>
    <property type="match status" value="1"/>
</dbReference>
<dbReference type="GO" id="GO:0003756">
    <property type="term" value="F:protein disulfide isomerase activity"/>
    <property type="evidence" value="ECO:0007669"/>
    <property type="project" value="TreeGrafter"/>
</dbReference>
<keyword evidence="6 10" id="KW-0560">Oxidoreductase</keyword>
<dbReference type="Pfam" id="PF04777">
    <property type="entry name" value="Evr1_Alr"/>
    <property type="match status" value="1"/>
</dbReference>
<evidence type="ECO:0000259" key="12">
    <source>
        <dbReference type="PROSITE" id="PS51324"/>
    </source>
</evidence>
<evidence type="ECO:0000259" key="13">
    <source>
        <dbReference type="PROSITE" id="PS51352"/>
    </source>
</evidence>
<dbReference type="FunFam" id="3.40.30.10:FF:000073">
    <property type="entry name" value="Sulfhydryl oxidase"/>
    <property type="match status" value="1"/>
</dbReference>
<evidence type="ECO:0000256" key="1">
    <source>
        <dbReference type="ARBA" id="ARBA00001974"/>
    </source>
</evidence>
<accession>A0A0K2TCZ9</accession>
<protein>
    <recommendedName>
        <fullName evidence="10">Sulfhydryl oxidase</fullName>
        <ecNumber evidence="10">1.8.3.2</ecNumber>
    </recommendedName>
</protein>
<dbReference type="GO" id="GO:0005615">
    <property type="term" value="C:extracellular space"/>
    <property type="evidence" value="ECO:0007669"/>
    <property type="project" value="TreeGrafter"/>
</dbReference>
<dbReference type="EMBL" id="HACA01006507">
    <property type="protein sequence ID" value="CDW23868.1"/>
    <property type="molecule type" value="Transcribed_RNA"/>
</dbReference>
<dbReference type="OrthoDB" id="59470at2759"/>
<sequence>MYMSNLGGPTLIILLQGCILLTTGEEGLYGPNDKVVLLDSTNFVSKVHGSKTAWMIEFYSSWCGHCINFAPTFKNFSAKVHDWSNVIQIGVLDCADDKNTNTCRNYEVNGYPTLKFFPPNSLNTSKGIERASYQKSIRSLMKDTASFAASQKELSSIFRSVEFGHETSVFESNPNAKVAIFLNPSKHGMALFLSIHKSLYQLGIPLFLSSSDTSILASVLKKGESKLSSLEIKGNDVLQDVEIVMKKVQTLNLKNEGKGKSPQITTQMNDDDVKRRRYTVYMSDLENALLYSLKHEVATHSIISGVKLSVLQEYIDILSKYYPGRKVARHFIKELQAWIAGLSDVKGSDLENHIIVLSKQLGAFSDTPKDWQGCKGSSKRYGGYPCSLWTLFHALSVNHAGVTSDKKSTKLDVLKSMRGYIKEFFGCRECARNFELEWLSDDPSKMVSNVDDAIIWLWKTHNKVNIRLSGDLSDDPSFHKFKFPDRIHCSKCYADNGSKTGDNLTHEFNMTHVLEFLKTLYGGDIDFKGLSKELYVDKVFSGSPGSFIHSKNGELYDRTSTKGWFSAVDMILLVLFYFATIALI</sequence>
<dbReference type="Gene3D" id="1.20.120.310">
    <property type="entry name" value="ERV/ALR sulfhydryl oxidase domain"/>
    <property type="match status" value="1"/>
</dbReference>
<dbReference type="InterPro" id="IPR042568">
    <property type="entry name" value="QSOX_FAD-bd_sf"/>
</dbReference>
<dbReference type="PANTHER" id="PTHR22897:SF8">
    <property type="entry name" value="SULFHYDRYL OXIDASE"/>
    <property type="match status" value="1"/>
</dbReference>
<evidence type="ECO:0000256" key="5">
    <source>
        <dbReference type="ARBA" id="ARBA00022827"/>
    </source>
</evidence>
<comment type="cofactor">
    <cofactor evidence="1 10">
        <name>FAD</name>
        <dbReference type="ChEBI" id="CHEBI:57692"/>
    </cofactor>
</comment>
<dbReference type="PANTHER" id="PTHR22897">
    <property type="entry name" value="QUIESCIN Q6-RELATED SULFHYDRYL OXIDASE"/>
    <property type="match status" value="1"/>
</dbReference>
<dbReference type="InterPro" id="IPR036249">
    <property type="entry name" value="Thioredoxin-like_sf"/>
</dbReference>
<dbReference type="InterPro" id="IPR036774">
    <property type="entry name" value="ERV/ALR_sulphydryl_oxid_sf"/>
</dbReference>
<dbReference type="GO" id="GO:0016971">
    <property type="term" value="F:flavin-dependent sulfhydryl oxidase activity"/>
    <property type="evidence" value="ECO:0007669"/>
    <property type="project" value="InterPro"/>
</dbReference>
<keyword evidence="7" id="KW-1015">Disulfide bond</keyword>
<evidence type="ECO:0000256" key="8">
    <source>
        <dbReference type="ARBA" id="ARBA00023180"/>
    </source>
</evidence>
<evidence type="ECO:0000313" key="14">
    <source>
        <dbReference type="EMBL" id="CDW23868.1"/>
    </source>
</evidence>
<dbReference type="InterPro" id="IPR040986">
    <property type="entry name" value="QSOX_FAD-bd_dom"/>
</dbReference>
<feature type="domain" description="Thioredoxin" evidence="13">
    <location>
        <begin position="24"/>
        <end position="156"/>
    </location>
</feature>
<dbReference type="InterPro" id="IPR039798">
    <property type="entry name" value="Sulfhydryl_oxidase"/>
</dbReference>
<dbReference type="Pfam" id="PF00085">
    <property type="entry name" value="Thioredoxin"/>
    <property type="match status" value="1"/>
</dbReference>
<dbReference type="Pfam" id="PF18371">
    <property type="entry name" value="FAD_SOX"/>
    <property type="match status" value="1"/>
</dbReference>
<evidence type="ECO:0000256" key="9">
    <source>
        <dbReference type="ARBA" id="ARBA00048864"/>
    </source>
</evidence>
<proteinExistence type="inferred from homology"/>
<dbReference type="GO" id="GO:0000139">
    <property type="term" value="C:Golgi membrane"/>
    <property type="evidence" value="ECO:0007669"/>
    <property type="project" value="TreeGrafter"/>
</dbReference>
<dbReference type="InterPro" id="IPR017905">
    <property type="entry name" value="ERV/ALR_sulphydryl_oxidase"/>
</dbReference>
<dbReference type="CDD" id="cd02992">
    <property type="entry name" value="PDI_a_QSOX"/>
    <property type="match status" value="1"/>
</dbReference>
<evidence type="ECO:0000256" key="11">
    <source>
        <dbReference type="SAM" id="SignalP"/>
    </source>
</evidence>
<dbReference type="GO" id="GO:0006457">
    <property type="term" value="P:protein folding"/>
    <property type="evidence" value="ECO:0007669"/>
    <property type="project" value="TreeGrafter"/>
</dbReference>
<dbReference type="PROSITE" id="PS51324">
    <property type="entry name" value="ERV_ALR"/>
    <property type="match status" value="1"/>
</dbReference>
<evidence type="ECO:0000256" key="2">
    <source>
        <dbReference type="ARBA" id="ARBA00006041"/>
    </source>
</evidence>
<feature type="signal peptide" evidence="11">
    <location>
        <begin position="1"/>
        <end position="24"/>
    </location>
</feature>
<dbReference type="Gene3D" id="1.20.120.1960">
    <property type="entry name" value="QSOX sulfhydryl oxidase domain"/>
    <property type="match status" value="1"/>
</dbReference>
<dbReference type="Gene3D" id="3.40.30.10">
    <property type="entry name" value="Glutaredoxin"/>
    <property type="match status" value="1"/>
</dbReference>
<feature type="domain" description="ERV/ALR sulfhydryl oxidase" evidence="12">
    <location>
        <begin position="377"/>
        <end position="483"/>
    </location>
</feature>
<evidence type="ECO:0000256" key="7">
    <source>
        <dbReference type="ARBA" id="ARBA00023157"/>
    </source>
</evidence>
<evidence type="ECO:0000256" key="3">
    <source>
        <dbReference type="ARBA" id="ARBA00022630"/>
    </source>
</evidence>
<evidence type="ECO:0000256" key="6">
    <source>
        <dbReference type="ARBA" id="ARBA00023002"/>
    </source>
</evidence>
<feature type="non-terminal residue" evidence="14">
    <location>
        <position position="584"/>
    </location>
</feature>
<dbReference type="FunFam" id="1.20.120.1960:FF:000001">
    <property type="entry name" value="Sulfhydryl oxidase"/>
    <property type="match status" value="1"/>
</dbReference>
<dbReference type="EC" id="1.8.3.2" evidence="10"/>
<organism evidence="14">
    <name type="scientific">Lepeophtheirus salmonis</name>
    <name type="common">Salmon louse</name>
    <name type="synonym">Caligus salmonis</name>
    <dbReference type="NCBI Taxonomy" id="72036"/>
    <lineage>
        <taxon>Eukaryota</taxon>
        <taxon>Metazoa</taxon>
        <taxon>Ecdysozoa</taxon>
        <taxon>Arthropoda</taxon>
        <taxon>Crustacea</taxon>
        <taxon>Multicrustacea</taxon>
        <taxon>Hexanauplia</taxon>
        <taxon>Copepoda</taxon>
        <taxon>Siphonostomatoida</taxon>
        <taxon>Caligidae</taxon>
        <taxon>Lepeophtheirus</taxon>
    </lineage>
</organism>
<dbReference type="AlphaFoldDB" id="A0A0K2TCZ9"/>
<comment type="similarity">
    <text evidence="2">Belongs to the quiescin-sulfhydryl oxidase (QSOX) family.</text>
</comment>
<keyword evidence="8" id="KW-0325">Glycoprotein</keyword>